<keyword evidence="2" id="KW-0472">Membrane</keyword>
<evidence type="ECO:0000256" key="2">
    <source>
        <dbReference type="SAM" id="Phobius"/>
    </source>
</evidence>
<feature type="compositionally biased region" description="Basic and acidic residues" evidence="1">
    <location>
        <begin position="152"/>
        <end position="167"/>
    </location>
</feature>
<evidence type="ECO:0000313" key="4">
    <source>
        <dbReference type="Proteomes" id="UP000076842"/>
    </source>
</evidence>
<dbReference type="AlphaFoldDB" id="A0A165FY16"/>
<evidence type="ECO:0000313" key="3">
    <source>
        <dbReference type="EMBL" id="KZT57355.1"/>
    </source>
</evidence>
<feature type="region of interest" description="Disordered" evidence="1">
    <location>
        <begin position="291"/>
        <end position="340"/>
    </location>
</feature>
<dbReference type="STRING" id="1353952.A0A165FY16"/>
<dbReference type="InParanoid" id="A0A165FY16"/>
<feature type="compositionally biased region" description="Low complexity" evidence="1">
    <location>
        <begin position="61"/>
        <end position="74"/>
    </location>
</feature>
<keyword evidence="2" id="KW-1133">Transmembrane helix</keyword>
<feature type="compositionally biased region" description="Low complexity" evidence="1">
    <location>
        <begin position="600"/>
        <end position="609"/>
    </location>
</feature>
<sequence>MFSETPYGRLLEAVQLYLYALYAFVICFYGSISGRTNRTMEKSNVRQRRPSLQTIASFQDVSRPPSVTTPYSYPSPAPLMQNYNSEGASFSRPDPKRRSTAERLSQWVSERVVLSPTGAGRSWLDLERGHKRERSSTDKTIRKPSRTATPSQDKRYYRDEAPSRKPTLDSVNDGPTRKPSTSSQGAGGSVTVVSPTNGGRVALSRSGSSKAQSPDETYAVRSLNRDSSLPPAPQGIVGGRYGTRTKPSILGRPTISRIQSVSNIRSPSPSTDLSVALREQDERDKMVASIVQPRDSLPSQYAPSPHSNSYRSGTSSVSLSNFPSPPPMPMPMPMPTASTSKQAFPKPLRLPGRTGQSIDVKGKGPVGKNDDVVVDDVIFTLAPPNWRRNIDRKVDSYGSAASSAALVKPDQYETSAQWDITSFIGGVVSPTAESAYTPTLASAGPPGRREVSMPYPSALASSAMLSPVRSVAESEDTAQILEVRRTQPITRIMPTLPEKAMAMRAKERSPERMVGTKAADNDVSILPETETSSPAESRGDSPKPAGSRAGTPGKTSPFPTRPLAGLGSLSTGLRSLSPNGGELPEPMDGVFEKPRPAPSPVSTTASPQSRTVPTPGGFF</sequence>
<feature type="compositionally biased region" description="Polar residues" evidence="1">
    <location>
        <begin position="297"/>
        <end position="322"/>
    </location>
</feature>
<feature type="region of interest" description="Disordered" evidence="1">
    <location>
        <begin position="497"/>
        <end position="619"/>
    </location>
</feature>
<dbReference type="Proteomes" id="UP000076842">
    <property type="component" value="Unassembled WGS sequence"/>
</dbReference>
<organism evidence="3 4">
    <name type="scientific">Calocera cornea HHB12733</name>
    <dbReference type="NCBI Taxonomy" id="1353952"/>
    <lineage>
        <taxon>Eukaryota</taxon>
        <taxon>Fungi</taxon>
        <taxon>Dikarya</taxon>
        <taxon>Basidiomycota</taxon>
        <taxon>Agaricomycotina</taxon>
        <taxon>Dacrymycetes</taxon>
        <taxon>Dacrymycetales</taxon>
        <taxon>Dacrymycetaceae</taxon>
        <taxon>Calocera</taxon>
    </lineage>
</organism>
<feature type="compositionally biased region" description="Basic and acidic residues" evidence="1">
    <location>
        <begin position="124"/>
        <end position="141"/>
    </location>
</feature>
<feature type="compositionally biased region" description="Low complexity" evidence="1">
    <location>
        <begin position="565"/>
        <end position="577"/>
    </location>
</feature>
<keyword evidence="2" id="KW-0812">Transmembrane</keyword>
<name>A0A165FY16_9BASI</name>
<feature type="compositionally biased region" description="Polar residues" evidence="1">
    <location>
        <begin position="205"/>
        <end position="215"/>
    </location>
</feature>
<feature type="region of interest" description="Disordered" evidence="1">
    <location>
        <begin position="123"/>
        <end position="249"/>
    </location>
</feature>
<feature type="region of interest" description="Disordered" evidence="1">
    <location>
        <begin position="60"/>
        <end position="104"/>
    </location>
</feature>
<gene>
    <name evidence="3" type="ORF">CALCODRAFT_282499</name>
</gene>
<feature type="transmembrane region" description="Helical" evidence="2">
    <location>
        <begin position="16"/>
        <end position="32"/>
    </location>
</feature>
<reference evidence="3 4" key="1">
    <citation type="journal article" date="2016" name="Mol. Biol. Evol.">
        <title>Comparative Genomics of Early-Diverging Mushroom-Forming Fungi Provides Insights into the Origins of Lignocellulose Decay Capabilities.</title>
        <authorList>
            <person name="Nagy L.G."/>
            <person name="Riley R."/>
            <person name="Tritt A."/>
            <person name="Adam C."/>
            <person name="Daum C."/>
            <person name="Floudas D."/>
            <person name="Sun H."/>
            <person name="Yadav J.S."/>
            <person name="Pangilinan J."/>
            <person name="Larsson K.H."/>
            <person name="Matsuura K."/>
            <person name="Barry K."/>
            <person name="Labutti K."/>
            <person name="Kuo R."/>
            <person name="Ohm R.A."/>
            <person name="Bhattacharya S.S."/>
            <person name="Shirouzu T."/>
            <person name="Yoshinaga Y."/>
            <person name="Martin F.M."/>
            <person name="Grigoriev I.V."/>
            <person name="Hibbett D.S."/>
        </authorList>
    </citation>
    <scope>NUCLEOTIDE SEQUENCE [LARGE SCALE GENOMIC DNA]</scope>
    <source>
        <strain evidence="3 4">HHB12733</strain>
    </source>
</reference>
<protein>
    <submittedName>
        <fullName evidence="3">Uncharacterized protein</fullName>
    </submittedName>
</protein>
<proteinExistence type="predicted"/>
<accession>A0A165FY16</accession>
<keyword evidence="4" id="KW-1185">Reference proteome</keyword>
<evidence type="ECO:0000256" key="1">
    <source>
        <dbReference type="SAM" id="MobiDB-lite"/>
    </source>
</evidence>
<feature type="compositionally biased region" description="Pro residues" evidence="1">
    <location>
        <begin position="323"/>
        <end position="334"/>
    </location>
</feature>
<dbReference type="EMBL" id="KV423964">
    <property type="protein sequence ID" value="KZT57355.1"/>
    <property type="molecule type" value="Genomic_DNA"/>
</dbReference>